<dbReference type="Proteomes" id="UP001239445">
    <property type="component" value="Unassembled WGS sequence"/>
</dbReference>
<gene>
    <name evidence="3" type="ORF">QBC47DRAFT_64238</name>
</gene>
<feature type="compositionally biased region" description="Basic residues" evidence="1">
    <location>
        <begin position="625"/>
        <end position="636"/>
    </location>
</feature>
<feature type="region of interest" description="Disordered" evidence="1">
    <location>
        <begin position="598"/>
        <end position="807"/>
    </location>
</feature>
<name>A0AAJ0F8D8_9PEZI</name>
<feature type="region of interest" description="Disordered" evidence="1">
    <location>
        <begin position="487"/>
        <end position="575"/>
    </location>
</feature>
<keyword evidence="4" id="KW-1185">Reference proteome</keyword>
<dbReference type="FunFam" id="1.10.287.110:FF:000096">
    <property type="entry name" value="DnaJ domain protein"/>
    <property type="match status" value="1"/>
</dbReference>
<evidence type="ECO:0000313" key="4">
    <source>
        <dbReference type="Proteomes" id="UP001239445"/>
    </source>
</evidence>
<dbReference type="Pfam" id="PF00226">
    <property type="entry name" value="DnaJ"/>
    <property type="match status" value="1"/>
</dbReference>
<accession>A0AAJ0F8D8</accession>
<protein>
    <submittedName>
        <fullName evidence="3">DnaJ-related protein rsp1</fullName>
    </submittedName>
</protein>
<feature type="compositionally biased region" description="Polar residues" evidence="1">
    <location>
        <begin position="507"/>
        <end position="517"/>
    </location>
</feature>
<feature type="compositionally biased region" description="Polar residues" evidence="1">
    <location>
        <begin position="428"/>
        <end position="445"/>
    </location>
</feature>
<reference evidence="3" key="1">
    <citation type="submission" date="2023-06" db="EMBL/GenBank/DDBJ databases">
        <title>Genome-scale phylogeny and comparative genomics of the fungal order Sordariales.</title>
        <authorList>
            <consortium name="Lawrence Berkeley National Laboratory"/>
            <person name="Hensen N."/>
            <person name="Bonometti L."/>
            <person name="Westerberg I."/>
            <person name="Brannstrom I.O."/>
            <person name="Guillou S."/>
            <person name="Cros-Aarteil S."/>
            <person name="Calhoun S."/>
            <person name="Haridas S."/>
            <person name="Kuo A."/>
            <person name="Mondo S."/>
            <person name="Pangilinan J."/>
            <person name="Riley R."/>
            <person name="Labutti K."/>
            <person name="Andreopoulos B."/>
            <person name="Lipzen A."/>
            <person name="Chen C."/>
            <person name="Yanf M."/>
            <person name="Daum C."/>
            <person name="Ng V."/>
            <person name="Clum A."/>
            <person name="Steindorff A."/>
            <person name="Ohm R."/>
            <person name="Martin F."/>
            <person name="Silar P."/>
            <person name="Natvig D."/>
            <person name="Lalanne C."/>
            <person name="Gautier V."/>
            <person name="Ament-Velasquez S.L."/>
            <person name="Kruys A."/>
            <person name="Hutchinson M.I."/>
            <person name="Powell A.J."/>
            <person name="Barry K."/>
            <person name="Miller A.N."/>
            <person name="Grigoriev I.V."/>
            <person name="Debuchy R."/>
            <person name="Gladieux P."/>
            <person name="Thoren M.H."/>
            <person name="Johannesson H."/>
        </authorList>
    </citation>
    <scope>NUCLEOTIDE SEQUENCE</scope>
    <source>
        <strain evidence="3">PSN4</strain>
    </source>
</reference>
<evidence type="ECO:0000313" key="3">
    <source>
        <dbReference type="EMBL" id="KAK1752055.1"/>
    </source>
</evidence>
<dbReference type="AlphaFoldDB" id="A0AAJ0F8D8"/>
<dbReference type="CDD" id="cd06257">
    <property type="entry name" value="DnaJ"/>
    <property type="match status" value="1"/>
</dbReference>
<proteinExistence type="predicted"/>
<dbReference type="InterPro" id="IPR036869">
    <property type="entry name" value="J_dom_sf"/>
</dbReference>
<feature type="compositionally biased region" description="Basic and acidic residues" evidence="1">
    <location>
        <begin position="534"/>
        <end position="550"/>
    </location>
</feature>
<sequence length="987" mass="109359">MVKPDYNRDYYADLELPSSVDVTEIKKQFKKLALKYHPDRNVGREEEAKEKFLIIQAAHEILTDTTLKAKYDANRKRSAYPGASGIRGNPYQNIARDVADRFGAPPRRNQTPTRPPPTPYSSWGVPPQPKAKEGGNVFDNLRAWDRMRSSSSNNTPTSSTTGANTANTANTSQKTSRPQGRTNPPPPPPRTAFQAARQEAAFGTRKATARAASPVKDEPPAKNQHYSNYHSNVFEETAASFRKQRPASVNDDPLSEQFSETFIDTRQRTPYASHVGEKFDPRGERDSRRRVPDSDEEGSPLRPRRGRSASVGESDSSNRKQDTRPPDTFRPPPAPRFESSASARYSPRPVDPTSAPATSTNFPFPPSPNPPVNDLNGDGSRDTRKNRTPKVYAQPGEMPHSLSGLFDPPPSKPAPPERRRTGFRSKRVFQNSPLSFSELAGSSDSVHAYAGGTLPRGYARPSPTTAPVRPNLQSYADIYSRRVASSFAPPTWASELPSKKRKYGQRDSPSGEPTPSGLQGGVKQQLLAQLRNIIGKEEQSNRGPPRDWKHTNTVRHSSFAVPDDDDDDDEIVRPSPAVQQARFMRNSTDNINTRFVAEEKTGEHYQFSAGGTSSANDSDDSFLRAKQRSRSAPRGRKSPEKMPFQQPEAFSAAPQQADFGQKSSAFNPEQWAEKIGPHNFVPPPVTRQSTSPTRQGRPIKKPKPVRMTAGTAGMVEDEDTSGEDRPRQTPAAPNIHINGAPSPNAMDIDPPPQEPTVPTTSNARPVNVEPSKPEWRAGDLNSTKTEAAVGNGLNVPKPTIPVAGSEDTEDVTRPVFPEFQQQEPFAPASGGLGGWGDLKMNLPFDSKPATKLPFEVEKPKGPPVEVPSPPVCPRVPPALAIKDLKPSPSSWVEYVRGFEMYLQLYAEWEKRITDHFGARKRAGESKGKDRFSWVNMRGDQGIQKYVQDLEQDKFIRQKWMAAAEAHELRVREFAKHRDRMKQHLETA</sequence>
<dbReference type="PROSITE" id="PS50076">
    <property type="entry name" value="DNAJ_2"/>
    <property type="match status" value="1"/>
</dbReference>
<organism evidence="3 4">
    <name type="scientific">Echria macrotheca</name>
    <dbReference type="NCBI Taxonomy" id="438768"/>
    <lineage>
        <taxon>Eukaryota</taxon>
        <taxon>Fungi</taxon>
        <taxon>Dikarya</taxon>
        <taxon>Ascomycota</taxon>
        <taxon>Pezizomycotina</taxon>
        <taxon>Sordariomycetes</taxon>
        <taxon>Sordariomycetidae</taxon>
        <taxon>Sordariales</taxon>
        <taxon>Schizotheciaceae</taxon>
        <taxon>Echria</taxon>
    </lineage>
</organism>
<dbReference type="SUPFAM" id="SSF46565">
    <property type="entry name" value="Chaperone J-domain"/>
    <property type="match status" value="1"/>
</dbReference>
<feature type="compositionally biased region" description="Basic and acidic residues" evidence="1">
    <location>
        <begin position="275"/>
        <end position="293"/>
    </location>
</feature>
<feature type="compositionally biased region" description="Polar residues" evidence="1">
    <location>
        <begin position="256"/>
        <end position="270"/>
    </location>
</feature>
<evidence type="ECO:0000259" key="2">
    <source>
        <dbReference type="PROSITE" id="PS50076"/>
    </source>
</evidence>
<feature type="compositionally biased region" description="Basic and acidic residues" evidence="1">
    <location>
        <begin position="316"/>
        <end position="327"/>
    </location>
</feature>
<dbReference type="Gene3D" id="1.10.287.110">
    <property type="entry name" value="DnaJ domain"/>
    <property type="match status" value="1"/>
</dbReference>
<feature type="compositionally biased region" description="Low complexity" evidence="1">
    <location>
        <begin position="149"/>
        <end position="176"/>
    </location>
</feature>
<comment type="caution">
    <text evidence="3">The sequence shown here is derived from an EMBL/GenBank/DDBJ whole genome shotgun (WGS) entry which is preliminary data.</text>
</comment>
<dbReference type="InterPro" id="IPR001623">
    <property type="entry name" value="DnaJ_domain"/>
</dbReference>
<dbReference type="PANTHER" id="PTHR24074">
    <property type="entry name" value="CO-CHAPERONE PROTEIN DJLA"/>
    <property type="match status" value="1"/>
</dbReference>
<dbReference type="EMBL" id="MU839840">
    <property type="protein sequence ID" value="KAK1752055.1"/>
    <property type="molecule type" value="Genomic_DNA"/>
</dbReference>
<feature type="domain" description="J" evidence="2">
    <location>
        <begin position="9"/>
        <end position="75"/>
    </location>
</feature>
<dbReference type="InterPro" id="IPR050817">
    <property type="entry name" value="DjlA_DnaK_co-chaperone"/>
</dbReference>
<evidence type="ECO:0000256" key="1">
    <source>
        <dbReference type="SAM" id="MobiDB-lite"/>
    </source>
</evidence>
<dbReference type="PRINTS" id="PR00625">
    <property type="entry name" value="JDOMAIN"/>
</dbReference>
<feature type="region of interest" description="Disordered" evidence="1">
    <location>
        <begin position="101"/>
        <end position="470"/>
    </location>
</feature>
<dbReference type="SMART" id="SM00271">
    <property type="entry name" value="DnaJ"/>
    <property type="match status" value="1"/>
</dbReference>